<evidence type="ECO:0000313" key="2">
    <source>
        <dbReference type="Proteomes" id="UP000561045"/>
    </source>
</evidence>
<dbReference type="AlphaFoldDB" id="A0A840BIK5"/>
<dbReference type="EC" id="6.5.1.-" evidence="1"/>
<evidence type="ECO:0000313" key="1">
    <source>
        <dbReference type="EMBL" id="MBB4011458.1"/>
    </source>
</evidence>
<comment type="caution">
    <text evidence="1">The sequence shown here is derived from an EMBL/GenBank/DDBJ whole genome shotgun (WGS) entry which is preliminary data.</text>
</comment>
<gene>
    <name evidence="1" type="ORF">GGR36_000766</name>
</gene>
<dbReference type="EMBL" id="JACIET010000001">
    <property type="protein sequence ID" value="MBB4011458.1"/>
    <property type="molecule type" value="Genomic_DNA"/>
</dbReference>
<dbReference type="InterPro" id="IPR009097">
    <property type="entry name" value="Cyclic_Pdiesterase"/>
</dbReference>
<dbReference type="Proteomes" id="UP000561045">
    <property type="component" value="Unassembled WGS sequence"/>
</dbReference>
<dbReference type="SUPFAM" id="SSF55144">
    <property type="entry name" value="LigT-like"/>
    <property type="match status" value="1"/>
</dbReference>
<reference evidence="1 2" key="1">
    <citation type="submission" date="2020-08" db="EMBL/GenBank/DDBJ databases">
        <title>Genomic Encyclopedia of Type Strains, Phase IV (KMG-IV): sequencing the most valuable type-strain genomes for metagenomic binning, comparative biology and taxonomic classification.</title>
        <authorList>
            <person name="Goeker M."/>
        </authorList>
    </citation>
    <scope>NUCLEOTIDE SEQUENCE [LARGE SCALE GENOMIC DNA]</scope>
    <source>
        <strain evidence="1 2">DSM 106739</strain>
    </source>
</reference>
<accession>A0A840BIK5</accession>
<name>A0A840BIK5_9RHOO</name>
<dbReference type="GO" id="GO:0016874">
    <property type="term" value="F:ligase activity"/>
    <property type="evidence" value="ECO:0007669"/>
    <property type="project" value="UniProtKB-KW"/>
</dbReference>
<sequence>MPIDYVGFWPHNRIVWAGPRVSPPEVTALAALIADAVAASSLGYRPAALTQAHLTLLRNACAPRTPAPLALGLWRCNEFVLARSIAGNASGARYEIVARWPLAGGGD</sequence>
<organism evidence="1 2">
    <name type="scientific">Niveibacterium umoris</name>
    <dbReference type="NCBI Taxonomy" id="1193620"/>
    <lineage>
        <taxon>Bacteria</taxon>
        <taxon>Pseudomonadati</taxon>
        <taxon>Pseudomonadota</taxon>
        <taxon>Betaproteobacteria</taxon>
        <taxon>Rhodocyclales</taxon>
        <taxon>Rhodocyclaceae</taxon>
        <taxon>Niveibacterium</taxon>
    </lineage>
</organism>
<keyword evidence="2" id="KW-1185">Reference proteome</keyword>
<keyword evidence="1" id="KW-0436">Ligase</keyword>
<dbReference type="Gene3D" id="3.90.1140.10">
    <property type="entry name" value="Cyclic phosphodiesterase"/>
    <property type="match status" value="1"/>
</dbReference>
<proteinExistence type="predicted"/>
<protein>
    <submittedName>
        <fullName evidence="1">2'-5' RNA ligase</fullName>
        <ecNumber evidence="1">6.5.1.-</ecNumber>
    </submittedName>
</protein>